<keyword evidence="2" id="KW-1185">Reference proteome</keyword>
<evidence type="ECO:0000313" key="1">
    <source>
        <dbReference type="EMBL" id="SDK40984.1"/>
    </source>
</evidence>
<protein>
    <submittedName>
        <fullName evidence="1">Uncharacterized protein</fullName>
    </submittedName>
</protein>
<organism evidence="1 2">
    <name type="scientific">Bradyrhizobium ottawaense</name>
    <dbReference type="NCBI Taxonomy" id="931866"/>
    <lineage>
        <taxon>Bacteria</taxon>
        <taxon>Pseudomonadati</taxon>
        <taxon>Pseudomonadota</taxon>
        <taxon>Alphaproteobacteria</taxon>
        <taxon>Hyphomicrobiales</taxon>
        <taxon>Nitrobacteraceae</taxon>
        <taxon>Bradyrhizobium</taxon>
    </lineage>
</organism>
<gene>
    <name evidence="1" type="ORF">SAMN05444163_8045</name>
</gene>
<dbReference type="Proteomes" id="UP000198803">
    <property type="component" value="Chromosome I"/>
</dbReference>
<dbReference type="EMBL" id="LT629693">
    <property type="protein sequence ID" value="SDK40984.1"/>
    <property type="molecule type" value="Genomic_DNA"/>
</dbReference>
<accession>A0ABY0QH54</accession>
<proteinExistence type="predicted"/>
<name>A0ABY0QH54_9BRAD</name>
<sequence length="48" mass="5141">MFEGCPAGAAHELALVVRRSAKKTAPRPLAKRIVLSIQDLVLRSIVTG</sequence>
<evidence type="ECO:0000313" key="2">
    <source>
        <dbReference type="Proteomes" id="UP000198803"/>
    </source>
</evidence>
<reference evidence="1 2" key="1">
    <citation type="submission" date="2016-10" db="EMBL/GenBank/DDBJ databases">
        <authorList>
            <person name="Varghese N."/>
            <person name="Submissions S."/>
        </authorList>
    </citation>
    <scope>NUCLEOTIDE SEQUENCE [LARGE SCALE GENOMIC DNA]</scope>
    <source>
        <strain evidence="1 2">GAS524</strain>
    </source>
</reference>